<reference evidence="2" key="1">
    <citation type="submission" date="2016-10" db="EMBL/GenBank/DDBJ databases">
        <authorList>
            <person name="Varghese N."/>
            <person name="Submissions S."/>
        </authorList>
    </citation>
    <scope>NUCLEOTIDE SEQUENCE [LARGE SCALE GENOMIC DNA]</scope>
    <source>
        <strain evidence="2">XBD2006</strain>
    </source>
</reference>
<name>A0A1G5H0T6_9FIRM</name>
<proteinExistence type="predicted"/>
<dbReference type="AlphaFoldDB" id="A0A1G5H0T6"/>
<organism evidence="1 2">
    <name type="scientific">Butyrivibrio hungatei</name>
    <dbReference type="NCBI Taxonomy" id="185008"/>
    <lineage>
        <taxon>Bacteria</taxon>
        <taxon>Bacillati</taxon>
        <taxon>Bacillota</taxon>
        <taxon>Clostridia</taxon>
        <taxon>Lachnospirales</taxon>
        <taxon>Lachnospiraceae</taxon>
        <taxon>Butyrivibrio</taxon>
    </lineage>
</organism>
<dbReference type="Proteomes" id="UP000183047">
    <property type="component" value="Unassembled WGS sequence"/>
</dbReference>
<keyword evidence="2" id="KW-1185">Reference proteome</keyword>
<dbReference type="EMBL" id="FMUR01000031">
    <property type="protein sequence ID" value="SCY57354.1"/>
    <property type="molecule type" value="Genomic_DNA"/>
</dbReference>
<dbReference type="OrthoDB" id="2004745at2"/>
<accession>A0A1G5H0T6</accession>
<protein>
    <submittedName>
        <fullName evidence="1">Uncharacterized protein</fullName>
    </submittedName>
</protein>
<dbReference type="RefSeq" id="WP_074463485.1">
    <property type="nucleotide sequence ID" value="NZ_FMUR01000031.1"/>
</dbReference>
<sequence>MKEFIEKSIGMEVDIKDIDYNGRLPMIYSSLYDFKIASMHNIEWLIAIPKEKINLAQLRKNHRQIEKLLDLRCALYIKNTSTYSKNAMIADGIPFIVEDKEIYLPFLGILLNSARERTIKPVQRISFLTQKLILTAIYERWNGVTVTKAAEQLDITKMSASRCFDEIDFFDMPILGTKGKSRVINVPDDIKELWSSIEVYMRNPVINSFYINDNLNLPVFGGMSALAEYSMISDNKYPTYVVAKKDIKDLALKDRLVDIKKDEPGCIIQEVGYVVSFDKGGAIDPLSLLLSLSDDEKKDERIEISIREMLEEYVW</sequence>
<gene>
    <name evidence="1" type="ORF">SAMN02910451_03141</name>
</gene>
<evidence type="ECO:0000313" key="1">
    <source>
        <dbReference type="EMBL" id="SCY57354.1"/>
    </source>
</evidence>
<evidence type="ECO:0000313" key="2">
    <source>
        <dbReference type="Proteomes" id="UP000183047"/>
    </source>
</evidence>